<accession>A0A1H3AGK8</accession>
<proteinExistence type="predicted"/>
<name>A0A1H3AGK8_9PSEU</name>
<evidence type="ECO:0000313" key="2">
    <source>
        <dbReference type="EMBL" id="SDX28601.1"/>
    </source>
</evidence>
<dbReference type="AlphaFoldDB" id="A0A1H3AGK8"/>
<feature type="compositionally biased region" description="Basic and acidic residues" evidence="1">
    <location>
        <begin position="29"/>
        <end position="44"/>
    </location>
</feature>
<keyword evidence="3" id="KW-1185">Reference proteome</keyword>
<protein>
    <submittedName>
        <fullName evidence="2">Uncharacterized protein</fullName>
    </submittedName>
</protein>
<organism evidence="2 3">
    <name type="scientific">Saccharopolyspora shandongensis</name>
    <dbReference type="NCBI Taxonomy" id="418495"/>
    <lineage>
        <taxon>Bacteria</taxon>
        <taxon>Bacillati</taxon>
        <taxon>Actinomycetota</taxon>
        <taxon>Actinomycetes</taxon>
        <taxon>Pseudonocardiales</taxon>
        <taxon>Pseudonocardiaceae</taxon>
        <taxon>Saccharopolyspora</taxon>
    </lineage>
</organism>
<dbReference type="EMBL" id="FNOK01000009">
    <property type="protein sequence ID" value="SDX28601.1"/>
    <property type="molecule type" value="Genomic_DNA"/>
</dbReference>
<feature type="region of interest" description="Disordered" evidence="1">
    <location>
        <begin position="1"/>
        <end position="254"/>
    </location>
</feature>
<evidence type="ECO:0000313" key="3">
    <source>
        <dbReference type="Proteomes" id="UP000199529"/>
    </source>
</evidence>
<reference evidence="3" key="1">
    <citation type="submission" date="2016-10" db="EMBL/GenBank/DDBJ databases">
        <authorList>
            <person name="Varghese N."/>
            <person name="Submissions S."/>
        </authorList>
    </citation>
    <scope>NUCLEOTIDE SEQUENCE [LARGE SCALE GENOMIC DNA]</scope>
    <source>
        <strain evidence="3">CGMCC 4.3530</strain>
    </source>
</reference>
<feature type="compositionally biased region" description="Basic and acidic residues" evidence="1">
    <location>
        <begin position="76"/>
        <end position="86"/>
    </location>
</feature>
<evidence type="ECO:0000256" key="1">
    <source>
        <dbReference type="SAM" id="MobiDB-lite"/>
    </source>
</evidence>
<sequence>MCRSEEEVGRPDPPRRRVRPPVASGVHAAKTEAEEKKRGEERCSRRNPTRSTSHPGVPKPPEQQQKNEPPNPNARTRREQDREPKASHQNQNPNPKAQNPTGSELGRFRTRKAQNPRGSEPKRLRTQEAQNPRGSEPKRLRTQEAQNPRRLVGEQAGNARQREEHSRKRPPHRGGLRGLGPRKIILTAPWSAFSADTRRPKPRGQLAYARRRSARSPWRSFAMTSRSICRTRSRDSPNDLPIWSRVRGWPSSRP</sequence>
<feature type="compositionally biased region" description="Basic and acidic residues" evidence="1">
    <location>
        <begin position="1"/>
        <end position="15"/>
    </location>
</feature>
<feature type="compositionally biased region" description="Low complexity" evidence="1">
    <location>
        <begin position="89"/>
        <end position="100"/>
    </location>
</feature>
<gene>
    <name evidence="2" type="ORF">SAMN05216215_1009115</name>
</gene>
<dbReference type="Proteomes" id="UP000199529">
    <property type="component" value="Unassembled WGS sequence"/>
</dbReference>